<keyword evidence="4" id="KW-0812">Transmembrane</keyword>
<gene>
    <name evidence="6" type="ORF">KTO63_23770</name>
</gene>
<dbReference type="GO" id="GO:0009055">
    <property type="term" value="F:electron transfer activity"/>
    <property type="evidence" value="ECO:0007669"/>
    <property type="project" value="InterPro"/>
</dbReference>
<dbReference type="RefSeq" id="WP_217794477.1">
    <property type="nucleotide sequence ID" value="NZ_JAHSPG010000018.1"/>
</dbReference>
<keyword evidence="2 3" id="KW-0408">Iron</keyword>
<dbReference type="AlphaFoldDB" id="A0A9E2SEE4"/>
<evidence type="ECO:0000256" key="3">
    <source>
        <dbReference type="PROSITE-ProRule" id="PRU00433"/>
    </source>
</evidence>
<evidence type="ECO:0000256" key="1">
    <source>
        <dbReference type="ARBA" id="ARBA00022723"/>
    </source>
</evidence>
<evidence type="ECO:0000256" key="2">
    <source>
        <dbReference type="ARBA" id="ARBA00023004"/>
    </source>
</evidence>
<keyword evidence="3" id="KW-0349">Heme</keyword>
<dbReference type="GO" id="GO:0046872">
    <property type="term" value="F:metal ion binding"/>
    <property type="evidence" value="ECO:0007669"/>
    <property type="project" value="UniProtKB-KW"/>
</dbReference>
<dbReference type="Pfam" id="PF00034">
    <property type="entry name" value="Cytochrom_C"/>
    <property type="match status" value="1"/>
</dbReference>
<feature type="domain" description="Cytochrome c" evidence="5">
    <location>
        <begin position="36"/>
        <end position="128"/>
    </location>
</feature>
<accession>A0A9E2SEE4</accession>
<dbReference type="GO" id="GO:0020037">
    <property type="term" value="F:heme binding"/>
    <property type="evidence" value="ECO:0007669"/>
    <property type="project" value="InterPro"/>
</dbReference>
<keyword evidence="4" id="KW-1133">Transmembrane helix</keyword>
<keyword evidence="7" id="KW-1185">Reference proteome</keyword>
<protein>
    <submittedName>
        <fullName evidence="6">C-type cytochrome</fullName>
    </submittedName>
</protein>
<proteinExistence type="predicted"/>
<evidence type="ECO:0000313" key="6">
    <source>
        <dbReference type="EMBL" id="MBV4360204.1"/>
    </source>
</evidence>
<dbReference type="EMBL" id="JAHSPG010000018">
    <property type="protein sequence ID" value="MBV4360204.1"/>
    <property type="molecule type" value="Genomic_DNA"/>
</dbReference>
<feature type="transmembrane region" description="Helical" evidence="4">
    <location>
        <begin position="12"/>
        <end position="27"/>
    </location>
</feature>
<keyword evidence="1 3" id="KW-0479">Metal-binding</keyword>
<feature type="transmembrane region" description="Helical" evidence="4">
    <location>
        <begin position="153"/>
        <end position="179"/>
    </location>
</feature>
<dbReference type="PROSITE" id="PS51007">
    <property type="entry name" value="CYTC"/>
    <property type="match status" value="1"/>
</dbReference>
<comment type="caution">
    <text evidence="6">The sequence shown here is derived from an EMBL/GenBank/DDBJ whole genome shotgun (WGS) entry which is preliminary data.</text>
</comment>
<evidence type="ECO:0000313" key="7">
    <source>
        <dbReference type="Proteomes" id="UP000812270"/>
    </source>
</evidence>
<dbReference type="InterPro" id="IPR009056">
    <property type="entry name" value="Cyt_c-like_dom"/>
</dbReference>
<name>A0A9E2SEE4_9BACT</name>
<organism evidence="6 7">
    <name type="scientific">Pinibacter aurantiacus</name>
    <dbReference type="NCBI Taxonomy" id="2851599"/>
    <lineage>
        <taxon>Bacteria</taxon>
        <taxon>Pseudomonadati</taxon>
        <taxon>Bacteroidota</taxon>
        <taxon>Chitinophagia</taxon>
        <taxon>Chitinophagales</taxon>
        <taxon>Chitinophagaceae</taxon>
        <taxon>Pinibacter</taxon>
    </lineage>
</organism>
<reference evidence="6" key="1">
    <citation type="submission" date="2021-06" db="EMBL/GenBank/DDBJ databases">
        <authorList>
            <person name="Huq M.A."/>
        </authorList>
    </citation>
    <scope>NUCLEOTIDE SEQUENCE</scope>
    <source>
        <strain evidence="6">MAH-26</strain>
    </source>
</reference>
<dbReference type="Proteomes" id="UP000812270">
    <property type="component" value="Unassembled WGS sequence"/>
</dbReference>
<keyword evidence="4" id="KW-0472">Membrane</keyword>
<evidence type="ECO:0000256" key="4">
    <source>
        <dbReference type="SAM" id="Phobius"/>
    </source>
</evidence>
<evidence type="ECO:0000259" key="5">
    <source>
        <dbReference type="PROSITE" id="PS51007"/>
    </source>
</evidence>
<sequence length="189" mass="21151">MINALKYFPGKYFAILMVMVTCFLFLARQHSFAQNVSADEGKKLFQGRCASCHNVNKTLTGPALAKVDERHSMPWIISFVKGSQAMVKSGDKEALDVFNKHNQIVMPDHPDLSDNQIESIVAYIKTEAKNPVADAAPFARPGKKVLHRMPLSIYNYPFMIGYVALILLMIGVLISLVNIKSYESHVHPE</sequence>